<evidence type="ECO:0000313" key="1">
    <source>
        <dbReference type="EMBL" id="CAI2370997.1"/>
    </source>
</evidence>
<proteinExistence type="predicted"/>
<comment type="caution">
    <text evidence="1">The sequence shown here is derived from an EMBL/GenBank/DDBJ whole genome shotgun (WGS) entry which is preliminary data.</text>
</comment>
<reference evidence="1" key="1">
    <citation type="submission" date="2023-07" db="EMBL/GenBank/DDBJ databases">
        <authorList>
            <consortium name="AG Swart"/>
            <person name="Singh M."/>
            <person name="Singh A."/>
            <person name="Seah K."/>
            <person name="Emmerich C."/>
        </authorList>
    </citation>
    <scope>NUCLEOTIDE SEQUENCE</scope>
    <source>
        <strain evidence="1">DP1</strain>
    </source>
</reference>
<name>A0AAD1ULK8_EUPCR</name>
<accession>A0AAD1ULK8</accession>
<dbReference type="AlphaFoldDB" id="A0AAD1ULK8"/>
<dbReference type="EMBL" id="CAMPGE010012216">
    <property type="protein sequence ID" value="CAI2370997.1"/>
    <property type="molecule type" value="Genomic_DNA"/>
</dbReference>
<keyword evidence="2" id="KW-1185">Reference proteome</keyword>
<dbReference type="Proteomes" id="UP001295684">
    <property type="component" value="Unassembled WGS sequence"/>
</dbReference>
<organism evidence="1 2">
    <name type="scientific">Euplotes crassus</name>
    <dbReference type="NCBI Taxonomy" id="5936"/>
    <lineage>
        <taxon>Eukaryota</taxon>
        <taxon>Sar</taxon>
        <taxon>Alveolata</taxon>
        <taxon>Ciliophora</taxon>
        <taxon>Intramacronucleata</taxon>
        <taxon>Spirotrichea</taxon>
        <taxon>Hypotrichia</taxon>
        <taxon>Euplotida</taxon>
        <taxon>Euplotidae</taxon>
        <taxon>Moneuplotes</taxon>
    </lineage>
</organism>
<evidence type="ECO:0000313" key="2">
    <source>
        <dbReference type="Proteomes" id="UP001295684"/>
    </source>
</evidence>
<sequence>MDSYPTPSSSNYTLEPDNLRKDPRFKIVLNDVLKYGSKEKGKIVNFKFRPGNEKPNFYIRRYSPEKERIAETVKFNQSLFLDREPHHRYGLTINNSGKTRESAQSLDIAKTMSIQELNSAKRRNKITKIHKERSQILELPESLKKGMTSDFTPCQDRRMIERPNWRQHDKEKWTDITKKGILPSYHDFGRRTTNGFNNIVKGSLIGSEGYPTSSLERYNPYINSLHELGHKFRTRRSQKEISTKDFSSHTSKDIVMKSSPFLSKSIRGAESESKFKLAKKKLQKLMNPRYMIDRRFGNKFNFSPDQDDYNFDSPKRRNEGGRLEKYTLKISRSNSQSLNKDLPILQLKSSLTEDGSIN</sequence>
<protein>
    <submittedName>
        <fullName evidence="1">Uncharacterized protein</fullName>
    </submittedName>
</protein>
<gene>
    <name evidence="1" type="ORF">ECRASSUSDP1_LOCUS12317</name>
</gene>